<keyword evidence="3 4" id="KW-0129">CBS domain</keyword>
<dbReference type="InterPro" id="IPR000644">
    <property type="entry name" value="CBS_dom"/>
</dbReference>
<dbReference type="Pfam" id="PF00571">
    <property type="entry name" value="CBS"/>
    <property type="match status" value="2"/>
</dbReference>
<dbReference type="PROSITE" id="PS51371">
    <property type="entry name" value="CBS"/>
    <property type="match status" value="1"/>
</dbReference>
<proteinExistence type="inferred from homology"/>
<dbReference type="PANTHER" id="PTHR13780">
    <property type="entry name" value="AMP-ACTIVATED PROTEIN KINASE, GAMMA REGULATORY SUBUNIT"/>
    <property type="match status" value="1"/>
</dbReference>
<feature type="region of interest" description="Disordered" evidence="5">
    <location>
        <begin position="398"/>
        <end position="452"/>
    </location>
</feature>
<protein>
    <recommendedName>
        <fullName evidence="6">CBS domain-containing protein</fullName>
    </recommendedName>
</protein>
<evidence type="ECO:0000256" key="3">
    <source>
        <dbReference type="ARBA" id="ARBA00023122"/>
    </source>
</evidence>
<keyword evidence="2" id="KW-0677">Repeat</keyword>
<dbReference type="InterPro" id="IPR046342">
    <property type="entry name" value="CBS_dom_sf"/>
</dbReference>
<evidence type="ECO:0000256" key="5">
    <source>
        <dbReference type="SAM" id="MobiDB-lite"/>
    </source>
</evidence>
<dbReference type="SUPFAM" id="SSF54631">
    <property type="entry name" value="CBS-domain pair"/>
    <property type="match status" value="2"/>
</dbReference>
<dbReference type="EMBL" id="HACM01009830">
    <property type="protein sequence ID" value="CRZ10272.1"/>
    <property type="molecule type" value="Transcribed_RNA"/>
</dbReference>
<feature type="non-terminal residue" evidence="7">
    <location>
        <position position="1"/>
    </location>
</feature>
<sequence length="452" mass="50292">SCNPIICCSSHIYDIGFISLCSFHRRFAVNTIRTAFMPPSPSPFMPAQLADNVIKFRDATYDILKSFTCMDVVPDSGKVVVFDSELAIKHAFFGLIEHDIKCAPVWDSRVADYSGMITVTDFNAILLHFHDSNEFRDSSSKFASKLGAYTVRQWNELKAGACTKGSQECNHQPPTSSLLYALPQDLLLDGVRVLVVRNIHRLPVMQLVPENVVLCINNLQRILRFILHQLEERGQSGLLEQIQVVDLPVGSYNDRCLTTLGSTKLIDVLKILRLNRTPAIPIVDENGHYIDAYSRSDVRYLALDMTYDMFAMPIVEIVAVRENRMVTITKSTSLEKMFSLLLSSRKHACIVLDEDKIVLGIISLSDVFQFFINHESISLPPYFPPDFSPSSDLLSDMTPSPIVVTDPSPALATDSSPIPTLAPEQSPTPASDISSPYPLQTSSTAHPKSEPQ</sequence>
<dbReference type="PANTHER" id="PTHR13780:SF35">
    <property type="entry name" value="LD22662P"/>
    <property type="match status" value="1"/>
</dbReference>
<reference evidence="7" key="1">
    <citation type="submission" date="2015-04" db="EMBL/GenBank/DDBJ databases">
        <title>The genome sequence of the plant pathogenic Rhizarian Plasmodiophora brassicae reveals insights in its biotrophic life cycle and the origin of chitin synthesis.</title>
        <authorList>
            <person name="Schwelm A."/>
            <person name="Fogelqvist J."/>
            <person name="Knaust A."/>
            <person name="Julke S."/>
            <person name="Lilja T."/>
            <person name="Dhandapani V."/>
            <person name="Bonilla-Rosso G."/>
            <person name="Karlsson M."/>
            <person name="Shevchenko A."/>
            <person name="Choi S.R."/>
            <person name="Kim H.G."/>
            <person name="Park J.Y."/>
            <person name="Lim Y.P."/>
            <person name="Ludwig-Muller J."/>
            <person name="Dixelius C."/>
        </authorList>
    </citation>
    <scope>NUCLEOTIDE SEQUENCE</scope>
    <source>
        <tissue evidence="7">Potato root galls</tissue>
    </source>
</reference>
<evidence type="ECO:0000259" key="6">
    <source>
        <dbReference type="PROSITE" id="PS51371"/>
    </source>
</evidence>
<dbReference type="AlphaFoldDB" id="A0A0H5R989"/>
<dbReference type="SMART" id="SM00116">
    <property type="entry name" value="CBS"/>
    <property type="match status" value="4"/>
</dbReference>
<evidence type="ECO:0000313" key="7">
    <source>
        <dbReference type="EMBL" id="CRZ10272.1"/>
    </source>
</evidence>
<feature type="compositionally biased region" description="Polar residues" evidence="5">
    <location>
        <begin position="413"/>
        <end position="446"/>
    </location>
</feature>
<evidence type="ECO:0000256" key="4">
    <source>
        <dbReference type="PROSITE-ProRule" id="PRU00703"/>
    </source>
</evidence>
<dbReference type="InterPro" id="IPR050511">
    <property type="entry name" value="AMPK_gamma/SDS23_families"/>
</dbReference>
<accession>A0A0H5R989</accession>
<dbReference type="Gene3D" id="3.10.580.10">
    <property type="entry name" value="CBS-domain"/>
    <property type="match status" value="2"/>
</dbReference>
<feature type="domain" description="CBS" evidence="6">
    <location>
        <begin position="319"/>
        <end position="379"/>
    </location>
</feature>
<organism evidence="7">
    <name type="scientific">Spongospora subterranea</name>
    <dbReference type="NCBI Taxonomy" id="70186"/>
    <lineage>
        <taxon>Eukaryota</taxon>
        <taxon>Sar</taxon>
        <taxon>Rhizaria</taxon>
        <taxon>Endomyxa</taxon>
        <taxon>Phytomyxea</taxon>
        <taxon>Plasmodiophorida</taxon>
        <taxon>Plasmodiophoridae</taxon>
        <taxon>Spongospora</taxon>
    </lineage>
</organism>
<comment type="similarity">
    <text evidence="1">Belongs to the 5'-AMP-activated protein kinase gamma subunit family.</text>
</comment>
<evidence type="ECO:0000256" key="2">
    <source>
        <dbReference type="ARBA" id="ARBA00022737"/>
    </source>
</evidence>
<evidence type="ECO:0000256" key="1">
    <source>
        <dbReference type="ARBA" id="ARBA00006750"/>
    </source>
</evidence>
<name>A0A0H5R989_9EUKA</name>